<evidence type="ECO:0000256" key="5">
    <source>
        <dbReference type="ARBA" id="ARBA00023125"/>
    </source>
</evidence>
<dbReference type="EMBL" id="CAJVQA010017668">
    <property type="protein sequence ID" value="CAG8749929.1"/>
    <property type="molecule type" value="Genomic_DNA"/>
</dbReference>
<dbReference type="GO" id="GO:0031492">
    <property type="term" value="F:nucleosomal DNA binding"/>
    <property type="evidence" value="ECO:0007669"/>
    <property type="project" value="TreeGrafter"/>
</dbReference>
<evidence type="ECO:0000313" key="9">
    <source>
        <dbReference type="EMBL" id="CAG8749929.1"/>
    </source>
</evidence>
<reference evidence="9" key="1">
    <citation type="submission" date="2021-06" db="EMBL/GenBank/DDBJ databases">
        <authorList>
            <person name="Kallberg Y."/>
            <person name="Tangrot J."/>
            <person name="Rosling A."/>
        </authorList>
    </citation>
    <scope>NUCLEOTIDE SEQUENCE</scope>
    <source>
        <strain evidence="9">FL966</strain>
    </source>
</reference>
<evidence type="ECO:0000259" key="8">
    <source>
        <dbReference type="PROSITE" id="PS51504"/>
    </source>
</evidence>
<evidence type="ECO:0000256" key="6">
    <source>
        <dbReference type="ARBA" id="ARBA00023242"/>
    </source>
</evidence>
<dbReference type="InterPro" id="IPR036390">
    <property type="entry name" value="WH_DNA-bd_sf"/>
</dbReference>
<feature type="compositionally biased region" description="Polar residues" evidence="7">
    <location>
        <begin position="148"/>
        <end position="158"/>
    </location>
</feature>
<dbReference type="PANTHER" id="PTHR11467:SF36">
    <property type="entry name" value="HISTONE 24-RELATED"/>
    <property type="match status" value="1"/>
</dbReference>
<dbReference type="SMART" id="SM00526">
    <property type="entry name" value="H15"/>
    <property type="match status" value="1"/>
</dbReference>
<evidence type="ECO:0000256" key="1">
    <source>
        <dbReference type="ARBA" id="ARBA00004123"/>
    </source>
</evidence>
<organism evidence="9 10">
    <name type="scientific">Cetraspora pellucida</name>
    <dbReference type="NCBI Taxonomy" id="1433469"/>
    <lineage>
        <taxon>Eukaryota</taxon>
        <taxon>Fungi</taxon>
        <taxon>Fungi incertae sedis</taxon>
        <taxon>Mucoromycota</taxon>
        <taxon>Glomeromycotina</taxon>
        <taxon>Glomeromycetes</taxon>
        <taxon>Diversisporales</taxon>
        <taxon>Gigasporaceae</taxon>
        <taxon>Cetraspora</taxon>
    </lineage>
</organism>
<dbReference type="AlphaFoldDB" id="A0A9N9IVP6"/>
<evidence type="ECO:0000256" key="7">
    <source>
        <dbReference type="SAM" id="MobiDB-lite"/>
    </source>
</evidence>
<evidence type="ECO:0000313" key="10">
    <source>
        <dbReference type="Proteomes" id="UP000789759"/>
    </source>
</evidence>
<name>A0A9N9IVP6_9GLOM</name>
<protein>
    <recommendedName>
        <fullName evidence="3">Histone H1</fullName>
    </recommendedName>
</protein>
<comment type="caution">
    <text evidence="9">The sequence shown here is derived from an EMBL/GenBank/DDBJ whole genome shotgun (WGS) entry which is preliminary data.</text>
</comment>
<feature type="compositionally biased region" description="Polar residues" evidence="7">
    <location>
        <begin position="104"/>
        <end position="140"/>
    </location>
</feature>
<dbReference type="OrthoDB" id="1110759at2759"/>
<evidence type="ECO:0000256" key="2">
    <source>
        <dbReference type="ARBA" id="ARBA00004286"/>
    </source>
</evidence>
<keyword evidence="10" id="KW-1185">Reference proteome</keyword>
<dbReference type="GO" id="GO:0005634">
    <property type="term" value="C:nucleus"/>
    <property type="evidence" value="ECO:0007669"/>
    <property type="project" value="UniProtKB-SubCell"/>
</dbReference>
<dbReference type="SUPFAM" id="SSF46785">
    <property type="entry name" value="Winged helix' DNA-binding domain"/>
    <property type="match status" value="1"/>
</dbReference>
<evidence type="ECO:0000256" key="4">
    <source>
        <dbReference type="ARBA" id="ARBA00022454"/>
    </source>
</evidence>
<sequence length="158" mass="17559">DYPTILNVNAMSKHRPTYEKMIEDAILMLNERRGSSRQAIKKYLFEKYEELSNIPGTNTRINTAIRKGVANGKFKYSKGPASRIGLVKKPRRKKEEPQNEDVKPSTSAAAATKMNNTRLMIVSPGQNGNDKPRSSVSPGRNGNDKPRSSVSPGQNDID</sequence>
<dbReference type="PANTHER" id="PTHR11467">
    <property type="entry name" value="HISTONE H1"/>
    <property type="match status" value="1"/>
</dbReference>
<dbReference type="GO" id="GO:0003690">
    <property type="term" value="F:double-stranded DNA binding"/>
    <property type="evidence" value="ECO:0007669"/>
    <property type="project" value="TreeGrafter"/>
</dbReference>
<dbReference type="PROSITE" id="PS51504">
    <property type="entry name" value="H15"/>
    <property type="match status" value="1"/>
</dbReference>
<dbReference type="InterPro" id="IPR036388">
    <property type="entry name" value="WH-like_DNA-bd_sf"/>
</dbReference>
<feature type="compositionally biased region" description="Basic and acidic residues" evidence="7">
    <location>
        <begin position="93"/>
        <end position="103"/>
    </location>
</feature>
<feature type="domain" description="H15" evidence="8">
    <location>
        <begin position="14"/>
        <end position="91"/>
    </location>
</feature>
<feature type="non-terminal residue" evidence="9">
    <location>
        <position position="158"/>
    </location>
</feature>
<dbReference type="Gene3D" id="1.10.10.10">
    <property type="entry name" value="Winged helix-like DNA-binding domain superfamily/Winged helix DNA-binding domain"/>
    <property type="match status" value="1"/>
</dbReference>
<dbReference type="Pfam" id="PF00538">
    <property type="entry name" value="Linker_histone"/>
    <property type="match status" value="1"/>
</dbReference>
<dbReference type="GO" id="GO:0045910">
    <property type="term" value="P:negative regulation of DNA recombination"/>
    <property type="evidence" value="ECO:0007669"/>
    <property type="project" value="TreeGrafter"/>
</dbReference>
<keyword evidence="5" id="KW-0238">DNA-binding</keyword>
<gene>
    <name evidence="9" type="ORF">CPELLU_LOCUS14640</name>
</gene>
<proteinExistence type="predicted"/>
<accession>A0A9N9IVP6</accession>
<keyword evidence="6" id="KW-0539">Nucleus</keyword>
<comment type="subcellular location">
    <subcellularLocation>
        <location evidence="2">Chromosome</location>
    </subcellularLocation>
    <subcellularLocation>
        <location evidence="1">Nucleus</location>
    </subcellularLocation>
</comment>
<dbReference type="GO" id="GO:0000786">
    <property type="term" value="C:nucleosome"/>
    <property type="evidence" value="ECO:0007669"/>
    <property type="project" value="InterPro"/>
</dbReference>
<dbReference type="InterPro" id="IPR005818">
    <property type="entry name" value="Histone_H1/H5_H15"/>
</dbReference>
<feature type="region of interest" description="Disordered" evidence="7">
    <location>
        <begin position="73"/>
        <end position="158"/>
    </location>
</feature>
<dbReference type="Proteomes" id="UP000789759">
    <property type="component" value="Unassembled WGS sequence"/>
</dbReference>
<keyword evidence="4" id="KW-0158">Chromosome</keyword>
<dbReference type="CDD" id="cd00073">
    <property type="entry name" value="H15"/>
    <property type="match status" value="1"/>
</dbReference>
<dbReference type="GO" id="GO:0006334">
    <property type="term" value="P:nucleosome assembly"/>
    <property type="evidence" value="ECO:0007669"/>
    <property type="project" value="InterPro"/>
</dbReference>
<evidence type="ECO:0000256" key="3">
    <source>
        <dbReference type="ARBA" id="ARBA00020833"/>
    </source>
</evidence>
<dbReference type="GO" id="GO:0030261">
    <property type="term" value="P:chromosome condensation"/>
    <property type="evidence" value="ECO:0007669"/>
    <property type="project" value="TreeGrafter"/>
</dbReference>